<reference evidence="9 10" key="1">
    <citation type="submission" date="2020-03" db="EMBL/GenBank/DDBJ databases">
        <title>Sphingomonas sp. nov., isolated from fish.</title>
        <authorList>
            <person name="Hyun D.-W."/>
            <person name="Bae J.-W."/>
        </authorList>
    </citation>
    <scope>NUCLEOTIDE SEQUENCE [LARGE SCALE GENOMIC DNA]</scope>
    <source>
        <strain evidence="9 10">HDW15B</strain>
    </source>
</reference>
<evidence type="ECO:0000313" key="9">
    <source>
        <dbReference type="EMBL" id="QIK79090.1"/>
    </source>
</evidence>
<accession>A0A6G7YQS1</accession>
<keyword evidence="6 7" id="KW-0472">Membrane</keyword>
<protein>
    <submittedName>
        <fullName evidence="9">Acyltransferase</fullName>
    </submittedName>
</protein>
<dbReference type="InterPro" id="IPR002656">
    <property type="entry name" value="Acyl_transf_3_dom"/>
</dbReference>
<evidence type="ECO:0000259" key="8">
    <source>
        <dbReference type="Pfam" id="PF01757"/>
    </source>
</evidence>
<proteinExistence type="inferred from homology"/>
<feature type="transmembrane region" description="Helical" evidence="7">
    <location>
        <begin position="141"/>
        <end position="157"/>
    </location>
</feature>
<feature type="transmembrane region" description="Helical" evidence="7">
    <location>
        <begin position="257"/>
        <end position="276"/>
    </location>
</feature>
<feature type="transmembrane region" description="Helical" evidence="7">
    <location>
        <begin position="193"/>
        <end position="218"/>
    </location>
</feature>
<name>A0A6G7YQS1_9SPHN</name>
<evidence type="ECO:0000313" key="10">
    <source>
        <dbReference type="Proteomes" id="UP000503222"/>
    </source>
</evidence>
<dbReference type="KEGG" id="spii:G7077_09475"/>
<dbReference type="RefSeq" id="WP_166411481.1">
    <property type="nucleotide sequence ID" value="NZ_CP049869.1"/>
</dbReference>
<feature type="transmembrane region" description="Helical" evidence="7">
    <location>
        <begin position="115"/>
        <end position="134"/>
    </location>
</feature>
<dbReference type="GO" id="GO:0016413">
    <property type="term" value="F:O-acetyltransferase activity"/>
    <property type="evidence" value="ECO:0007669"/>
    <property type="project" value="TreeGrafter"/>
</dbReference>
<evidence type="ECO:0000256" key="2">
    <source>
        <dbReference type="ARBA" id="ARBA00007400"/>
    </source>
</evidence>
<keyword evidence="3" id="KW-1003">Cell membrane</keyword>
<dbReference type="GO" id="GO:0009246">
    <property type="term" value="P:enterobacterial common antigen biosynthetic process"/>
    <property type="evidence" value="ECO:0007669"/>
    <property type="project" value="TreeGrafter"/>
</dbReference>
<keyword evidence="4 7" id="KW-0812">Transmembrane</keyword>
<keyword evidence="5 7" id="KW-1133">Transmembrane helix</keyword>
<dbReference type="GO" id="GO:0005886">
    <property type="term" value="C:plasma membrane"/>
    <property type="evidence" value="ECO:0007669"/>
    <property type="project" value="UniProtKB-SubCell"/>
</dbReference>
<dbReference type="PANTHER" id="PTHR40074">
    <property type="entry name" value="O-ACETYLTRANSFERASE WECH"/>
    <property type="match status" value="1"/>
</dbReference>
<sequence length="311" mass="34117">MRGIACLLLVAYHVIGNDSSGLRLPAGSVYRTVNDALAYVRMPLFTFLSGLVYALRPLSMDSVATFLEGKAKRLLIPFVCVGLLFTVVQCMVPGANSRLPWEVIPATLIWPNAHFWFLPALFLIFMLTVALESYGLLSRPLGALAVFAASCFFFQFHNGAVGVFSWNRALYLLPFFLAGIIAKRFDVRWTAALLLIALLAPFWQIKIGVVASAALLALTPKVRPLARIGLYSYTIYLFHVFGTAGARIVLQDVGISSTLVMFLLGTAAGIALPIALHRALQNVPYLNRAFLGLRSNKNSIRMPATEIIQQP</sequence>
<gene>
    <name evidence="9" type="ORF">G7077_09475</name>
</gene>
<evidence type="ECO:0000256" key="6">
    <source>
        <dbReference type="ARBA" id="ARBA00023136"/>
    </source>
</evidence>
<feature type="transmembrane region" description="Helical" evidence="7">
    <location>
        <begin position="230"/>
        <end position="250"/>
    </location>
</feature>
<evidence type="ECO:0000256" key="4">
    <source>
        <dbReference type="ARBA" id="ARBA00022692"/>
    </source>
</evidence>
<dbReference type="AlphaFoldDB" id="A0A6G7YQS1"/>
<evidence type="ECO:0000256" key="5">
    <source>
        <dbReference type="ARBA" id="ARBA00022989"/>
    </source>
</evidence>
<comment type="similarity">
    <text evidence="2">Belongs to the acyltransferase 3 family.</text>
</comment>
<dbReference type="Proteomes" id="UP000503222">
    <property type="component" value="Chromosome"/>
</dbReference>
<evidence type="ECO:0000256" key="3">
    <source>
        <dbReference type="ARBA" id="ARBA00022475"/>
    </source>
</evidence>
<evidence type="ECO:0000256" key="1">
    <source>
        <dbReference type="ARBA" id="ARBA00004651"/>
    </source>
</evidence>
<keyword evidence="9" id="KW-0012">Acyltransferase</keyword>
<dbReference type="EMBL" id="CP049869">
    <property type="protein sequence ID" value="QIK79090.1"/>
    <property type="molecule type" value="Genomic_DNA"/>
</dbReference>
<dbReference type="Pfam" id="PF01757">
    <property type="entry name" value="Acyl_transf_3"/>
    <property type="match status" value="1"/>
</dbReference>
<feature type="domain" description="Acyltransferase 3" evidence="8">
    <location>
        <begin position="1"/>
        <end position="203"/>
    </location>
</feature>
<keyword evidence="10" id="KW-1185">Reference proteome</keyword>
<evidence type="ECO:0000256" key="7">
    <source>
        <dbReference type="SAM" id="Phobius"/>
    </source>
</evidence>
<dbReference type="PANTHER" id="PTHR40074:SF2">
    <property type="entry name" value="O-ACETYLTRANSFERASE WECH"/>
    <property type="match status" value="1"/>
</dbReference>
<feature type="transmembrane region" description="Helical" evidence="7">
    <location>
        <begin position="36"/>
        <end position="55"/>
    </location>
</feature>
<comment type="subcellular location">
    <subcellularLocation>
        <location evidence="1">Cell membrane</location>
        <topology evidence="1">Multi-pass membrane protein</topology>
    </subcellularLocation>
</comment>
<keyword evidence="9" id="KW-0808">Transferase</keyword>
<feature type="transmembrane region" description="Helical" evidence="7">
    <location>
        <begin position="75"/>
        <end position="95"/>
    </location>
</feature>
<organism evidence="9 10">
    <name type="scientific">Sphingomonas piscis</name>
    <dbReference type="NCBI Taxonomy" id="2714943"/>
    <lineage>
        <taxon>Bacteria</taxon>
        <taxon>Pseudomonadati</taxon>
        <taxon>Pseudomonadota</taxon>
        <taxon>Alphaproteobacteria</taxon>
        <taxon>Sphingomonadales</taxon>
        <taxon>Sphingomonadaceae</taxon>
        <taxon>Sphingomonas</taxon>
    </lineage>
</organism>